<dbReference type="Proteomes" id="UP001205601">
    <property type="component" value="Unassembled WGS sequence"/>
</dbReference>
<dbReference type="InterPro" id="IPR000792">
    <property type="entry name" value="Tscrpt_reg_LuxR_C"/>
</dbReference>
<reference evidence="8" key="1">
    <citation type="submission" date="2023-07" db="EMBL/GenBank/DDBJ databases">
        <title>Defluviimonas sediminis sp. nov., isolated from mangrove sediment.</title>
        <authorList>
            <person name="Liu L."/>
            <person name="Li J."/>
            <person name="Huang Y."/>
            <person name="Pan J."/>
            <person name="Li M."/>
        </authorList>
    </citation>
    <scope>NUCLEOTIDE SEQUENCE [LARGE SCALE GENOMIC DNA]</scope>
    <source>
        <strain evidence="8">FT324</strain>
    </source>
</reference>
<proteinExistence type="predicted"/>
<organism evidence="7 8">
    <name type="scientific">Albidovulum sediminis</name>
    <dbReference type="NCBI Taxonomy" id="3066345"/>
    <lineage>
        <taxon>Bacteria</taxon>
        <taxon>Pseudomonadati</taxon>
        <taxon>Pseudomonadota</taxon>
        <taxon>Alphaproteobacteria</taxon>
        <taxon>Rhodobacterales</taxon>
        <taxon>Paracoccaceae</taxon>
        <taxon>Albidovulum</taxon>
    </lineage>
</organism>
<keyword evidence="1" id="KW-0805">Transcription regulation</keyword>
<protein>
    <submittedName>
        <fullName evidence="7">Response regulator transcription factor</fullName>
    </submittedName>
</protein>
<evidence type="ECO:0000256" key="4">
    <source>
        <dbReference type="PROSITE-ProRule" id="PRU00169"/>
    </source>
</evidence>
<keyword evidence="8" id="KW-1185">Reference proteome</keyword>
<dbReference type="CDD" id="cd06170">
    <property type="entry name" value="LuxR_C_like"/>
    <property type="match status" value="1"/>
</dbReference>
<dbReference type="Gene3D" id="3.40.50.2300">
    <property type="match status" value="1"/>
</dbReference>
<dbReference type="SMART" id="SM00421">
    <property type="entry name" value="HTH_LUXR"/>
    <property type="match status" value="1"/>
</dbReference>
<comment type="caution">
    <text evidence="7">The sequence shown here is derived from an EMBL/GenBank/DDBJ whole genome shotgun (WGS) entry which is preliminary data.</text>
</comment>
<gene>
    <name evidence="7" type="ORF">N5I32_18480</name>
</gene>
<dbReference type="RefSeq" id="WP_261497415.1">
    <property type="nucleotide sequence ID" value="NZ_JAOCQF010000004.1"/>
</dbReference>
<feature type="domain" description="Response regulatory" evidence="6">
    <location>
        <begin position="2"/>
        <end position="119"/>
    </location>
</feature>
<evidence type="ECO:0000256" key="1">
    <source>
        <dbReference type="ARBA" id="ARBA00023015"/>
    </source>
</evidence>
<dbReference type="InterPro" id="IPR016032">
    <property type="entry name" value="Sig_transdc_resp-reg_C-effctor"/>
</dbReference>
<dbReference type="PANTHER" id="PTHR43214:SF24">
    <property type="entry name" value="TRANSCRIPTIONAL REGULATORY PROTEIN NARL-RELATED"/>
    <property type="match status" value="1"/>
</dbReference>
<accession>A0ABT2NRD7</accession>
<evidence type="ECO:0000259" key="6">
    <source>
        <dbReference type="PROSITE" id="PS50110"/>
    </source>
</evidence>
<evidence type="ECO:0000313" key="7">
    <source>
        <dbReference type="EMBL" id="MCT8331507.1"/>
    </source>
</evidence>
<sequence length="200" mass="21534">MNIVIADQRKLVCDSVQLLASSLPGATVLGQAQDLARAEGLVTAAPEPVTLIAGVQLGGGDIIALLRRCRGRGRMPRTIVLISPGELNYAREALRAGAGAVCLLDDLYQKLPQILAAQAEGVVALPAALMARILADPADRLTKREHEIMALIKEGLTNFQVSARLGLSENTVKYYLKTIYQKLDVPTRTAAIARYLTEDY</sequence>
<dbReference type="Pfam" id="PF00196">
    <property type="entry name" value="GerE"/>
    <property type="match status" value="1"/>
</dbReference>
<dbReference type="PRINTS" id="PR00038">
    <property type="entry name" value="HTHLUXR"/>
</dbReference>
<dbReference type="EMBL" id="JAOCQF010000004">
    <property type="protein sequence ID" value="MCT8331507.1"/>
    <property type="molecule type" value="Genomic_DNA"/>
</dbReference>
<dbReference type="SUPFAM" id="SSF46894">
    <property type="entry name" value="C-terminal effector domain of the bipartite response regulators"/>
    <property type="match status" value="1"/>
</dbReference>
<dbReference type="PROSITE" id="PS50043">
    <property type="entry name" value="HTH_LUXR_2"/>
    <property type="match status" value="1"/>
</dbReference>
<keyword evidence="2" id="KW-0238">DNA-binding</keyword>
<dbReference type="PANTHER" id="PTHR43214">
    <property type="entry name" value="TWO-COMPONENT RESPONSE REGULATOR"/>
    <property type="match status" value="1"/>
</dbReference>
<name>A0ABT2NRD7_9RHOB</name>
<feature type="domain" description="HTH luxR-type" evidence="5">
    <location>
        <begin position="134"/>
        <end position="199"/>
    </location>
</feature>
<comment type="caution">
    <text evidence="4">Lacks conserved residue(s) required for the propagation of feature annotation.</text>
</comment>
<dbReference type="InterPro" id="IPR001789">
    <property type="entry name" value="Sig_transdc_resp-reg_receiver"/>
</dbReference>
<evidence type="ECO:0000256" key="2">
    <source>
        <dbReference type="ARBA" id="ARBA00023125"/>
    </source>
</evidence>
<evidence type="ECO:0000313" key="8">
    <source>
        <dbReference type="Proteomes" id="UP001205601"/>
    </source>
</evidence>
<dbReference type="PROSITE" id="PS50110">
    <property type="entry name" value="RESPONSE_REGULATORY"/>
    <property type="match status" value="1"/>
</dbReference>
<evidence type="ECO:0000256" key="3">
    <source>
        <dbReference type="ARBA" id="ARBA00023163"/>
    </source>
</evidence>
<keyword evidence="3" id="KW-0804">Transcription</keyword>
<dbReference type="InterPro" id="IPR036388">
    <property type="entry name" value="WH-like_DNA-bd_sf"/>
</dbReference>
<dbReference type="Gene3D" id="1.10.10.10">
    <property type="entry name" value="Winged helix-like DNA-binding domain superfamily/Winged helix DNA-binding domain"/>
    <property type="match status" value="1"/>
</dbReference>
<evidence type="ECO:0000259" key="5">
    <source>
        <dbReference type="PROSITE" id="PS50043"/>
    </source>
</evidence>
<dbReference type="InterPro" id="IPR039420">
    <property type="entry name" value="WalR-like"/>
</dbReference>
<dbReference type="SUPFAM" id="SSF52172">
    <property type="entry name" value="CheY-like"/>
    <property type="match status" value="1"/>
</dbReference>
<dbReference type="InterPro" id="IPR011006">
    <property type="entry name" value="CheY-like_superfamily"/>
</dbReference>